<dbReference type="Proteomes" id="UP000594638">
    <property type="component" value="Unassembled WGS sequence"/>
</dbReference>
<comment type="caution">
    <text evidence="4">The sequence shown here is derived from an EMBL/GenBank/DDBJ whole genome shotgun (WGS) entry which is preliminary data.</text>
</comment>
<dbReference type="AlphaFoldDB" id="A0A8S0SIF6"/>
<keyword evidence="3" id="KW-0809">Transit peptide</keyword>
<sequence length="364" mass="42382">MFISNSFIRNMFRIIYRHQDDSNSFNSLFKSRYRLFSSVSSKDFPIGLSRETSVGKYSEKKVEKVKTLFRNHGFDESHISHIARIQPKVFLYDPQNTLLPKLNFLCSIGVSNTDIPKVIMRNPALMGRSLEKQIWPCYNFLKSLPLSGKEVVMMVNRNSRILATNVEKISGNVEAMQQAGIPPHSISYFVSRFPASVQRDNEKFRKCLDDVIGMGFNPLRLMFILAVRVLCETPKPTWDYKVKVFKRFGLSDEEVMSAFRLHPCCMNVSEEKVLRVMDFFINKMKWEPAVVIRTPAVLLYNLEKRIIPRCNVITLLMQKGLLKENFPLMSFLKNSEIDFLDKFVYKYKDNLTQLMDVYRQGMAL</sequence>
<evidence type="ECO:0000313" key="4">
    <source>
        <dbReference type="EMBL" id="CAA2992103.1"/>
    </source>
</evidence>
<dbReference type="PANTHER" id="PTHR13068:SF133">
    <property type="entry name" value="MITOCHONDRIAL TRANSCRIPTION TERMINATION FACTOR FAMILY PROTEIN"/>
    <property type="match status" value="1"/>
</dbReference>
<dbReference type="FunFam" id="1.25.70.10:FF:000001">
    <property type="entry name" value="Mitochondrial transcription termination factor-like"/>
    <property type="match status" value="1"/>
</dbReference>
<accession>A0A8S0SIF6</accession>
<evidence type="ECO:0000313" key="5">
    <source>
        <dbReference type="Proteomes" id="UP000594638"/>
    </source>
</evidence>
<evidence type="ECO:0000256" key="2">
    <source>
        <dbReference type="ARBA" id="ARBA00022472"/>
    </source>
</evidence>
<dbReference type="OrthoDB" id="637682at2759"/>
<dbReference type="InterPro" id="IPR038538">
    <property type="entry name" value="MTERF_sf"/>
</dbReference>
<reference evidence="4 5" key="1">
    <citation type="submission" date="2019-12" db="EMBL/GenBank/DDBJ databases">
        <authorList>
            <person name="Alioto T."/>
            <person name="Alioto T."/>
            <person name="Gomez Garrido J."/>
        </authorList>
    </citation>
    <scope>NUCLEOTIDE SEQUENCE [LARGE SCALE GENOMIC DNA]</scope>
</reference>
<dbReference type="InterPro" id="IPR003690">
    <property type="entry name" value="MTERF"/>
</dbReference>
<keyword evidence="2" id="KW-0805">Transcription regulation</keyword>
<dbReference type="GO" id="GO:0006353">
    <property type="term" value="P:DNA-templated transcription termination"/>
    <property type="evidence" value="ECO:0007669"/>
    <property type="project" value="UniProtKB-KW"/>
</dbReference>
<dbReference type="Pfam" id="PF02536">
    <property type="entry name" value="mTERF"/>
    <property type="match status" value="1"/>
</dbReference>
<dbReference type="Gene3D" id="1.25.70.10">
    <property type="entry name" value="Transcription termination factor 3, mitochondrial"/>
    <property type="match status" value="1"/>
</dbReference>
<evidence type="ECO:0000256" key="3">
    <source>
        <dbReference type="ARBA" id="ARBA00022946"/>
    </source>
</evidence>
<keyword evidence="5" id="KW-1185">Reference proteome</keyword>
<dbReference type="GO" id="GO:0003676">
    <property type="term" value="F:nucleic acid binding"/>
    <property type="evidence" value="ECO:0007669"/>
    <property type="project" value="InterPro"/>
</dbReference>
<evidence type="ECO:0000256" key="1">
    <source>
        <dbReference type="ARBA" id="ARBA00007692"/>
    </source>
</evidence>
<comment type="similarity">
    <text evidence="1">Belongs to the mTERF family.</text>
</comment>
<dbReference type="Gramene" id="OE9A020266T1">
    <property type="protein sequence ID" value="OE9A020266C1"/>
    <property type="gene ID" value="OE9A020266"/>
</dbReference>
<proteinExistence type="inferred from homology"/>
<gene>
    <name evidence="4" type="ORF">OLEA9_A020266</name>
</gene>
<protein>
    <submittedName>
        <fullName evidence="4">Transcription termination factor MTERF15, mitochondrial-like</fullName>
    </submittedName>
</protein>
<dbReference type="SMART" id="SM00733">
    <property type="entry name" value="Mterf"/>
    <property type="match status" value="7"/>
</dbReference>
<dbReference type="PANTHER" id="PTHR13068">
    <property type="entry name" value="CGI-12 PROTEIN-RELATED"/>
    <property type="match status" value="1"/>
</dbReference>
<name>A0A8S0SIF6_OLEEU</name>
<keyword evidence="2" id="KW-0806">Transcription termination</keyword>
<keyword evidence="2" id="KW-0804">Transcription</keyword>
<dbReference type="EMBL" id="CACTIH010005431">
    <property type="protein sequence ID" value="CAA2992103.1"/>
    <property type="molecule type" value="Genomic_DNA"/>
</dbReference>
<organism evidence="4 5">
    <name type="scientific">Olea europaea subsp. europaea</name>
    <dbReference type="NCBI Taxonomy" id="158383"/>
    <lineage>
        <taxon>Eukaryota</taxon>
        <taxon>Viridiplantae</taxon>
        <taxon>Streptophyta</taxon>
        <taxon>Embryophyta</taxon>
        <taxon>Tracheophyta</taxon>
        <taxon>Spermatophyta</taxon>
        <taxon>Magnoliopsida</taxon>
        <taxon>eudicotyledons</taxon>
        <taxon>Gunneridae</taxon>
        <taxon>Pentapetalae</taxon>
        <taxon>asterids</taxon>
        <taxon>lamiids</taxon>
        <taxon>Lamiales</taxon>
        <taxon>Oleaceae</taxon>
        <taxon>Oleeae</taxon>
        <taxon>Olea</taxon>
    </lineage>
</organism>